<dbReference type="Proteomes" id="UP000326598">
    <property type="component" value="Chromosome"/>
</dbReference>
<proteinExistence type="predicted"/>
<name>A0A5J6HRE6_STRC4</name>
<gene>
    <name evidence="1" type="ORF">CP976_00315</name>
</gene>
<dbReference type="GeneID" id="91414561"/>
<organism evidence="1 2">
    <name type="scientific">Streptomyces coeruleorubidus</name>
    <dbReference type="NCBI Taxonomy" id="116188"/>
    <lineage>
        <taxon>Bacteria</taxon>
        <taxon>Bacillati</taxon>
        <taxon>Actinomycetota</taxon>
        <taxon>Actinomycetes</taxon>
        <taxon>Kitasatosporales</taxon>
        <taxon>Streptomycetaceae</taxon>
        <taxon>Streptomyces</taxon>
    </lineage>
</organism>
<evidence type="ECO:0000313" key="1">
    <source>
        <dbReference type="EMBL" id="QEV22796.1"/>
    </source>
</evidence>
<dbReference type="KEGG" id="scoe:CP976_00315"/>
<sequence>MITHRSRAVHSASVEVLARRVREGLGGAGSGTPVADHLRAAAEGGGSTAAGHAGAREGAPGPVVAAGAVRLLSADVVAGHLLAGRPLPAPESQAVRLALSALPPAPRASVAVLHGGEGAWLRAWTDWGLVTALAGADATQPPVPAPVPPGPPVCEDRLPRRHRTGGAAEGGSVREGWVAWSLRMGQLASLALPHLDGPVHDAARGGVLGLARGATRALLRGDFATAARLNRWLAWLAADGSTLPVDAGVLGAEIALRGGGERCLLDVAIANRMLEGERAWTRK</sequence>
<protein>
    <submittedName>
        <fullName evidence="1">Uncharacterized protein</fullName>
    </submittedName>
</protein>
<dbReference type="AlphaFoldDB" id="A0A5J6HRE6"/>
<accession>A0A5J6HRE6</accession>
<dbReference type="EMBL" id="CP023694">
    <property type="protein sequence ID" value="QEV22796.1"/>
    <property type="molecule type" value="Genomic_DNA"/>
</dbReference>
<reference evidence="1 2" key="1">
    <citation type="submission" date="2017-09" db="EMBL/GenBank/DDBJ databases">
        <authorList>
            <person name="Lee N."/>
            <person name="Cho B.-K."/>
        </authorList>
    </citation>
    <scope>NUCLEOTIDE SEQUENCE [LARGE SCALE GENOMIC DNA]</scope>
    <source>
        <strain evidence="1 2">ATCC 13740</strain>
    </source>
</reference>
<evidence type="ECO:0000313" key="2">
    <source>
        <dbReference type="Proteomes" id="UP000326598"/>
    </source>
</evidence>
<dbReference type="RefSeq" id="WP_150478457.1">
    <property type="nucleotide sequence ID" value="NZ_BMTB01000019.1"/>
</dbReference>